<dbReference type="AlphaFoldDB" id="X0XQB8"/>
<evidence type="ECO:0000256" key="2">
    <source>
        <dbReference type="SAM" id="Phobius"/>
    </source>
</evidence>
<evidence type="ECO:0000256" key="1">
    <source>
        <dbReference type="SAM" id="MobiDB-lite"/>
    </source>
</evidence>
<sequence>MNQIRRRPPRAVALAVAVSLAAALTLAPAPAQAEPRSLGAEAGLGFASFFSTLPYGIVKVVWALLGTLGSGMAWCFTGGNGDVATAILDGAVRGDYVLTPDHLTGKEGIDFIGRSPENQAAQQQQQQQQDAPAW</sequence>
<name>X0XQB8_9ZZZZ</name>
<feature type="compositionally biased region" description="Low complexity" evidence="1">
    <location>
        <begin position="119"/>
        <end position="134"/>
    </location>
</feature>
<evidence type="ECO:0000313" key="3">
    <source>
        <dbReference type="EMBL" id="GAG27051.1"/>
    </source>
</evidence>
<reference evidence="3" key="1">
    <citation type="journal article" date="2014" name="Front. Microbiol.">
        <title>High frequency of phylogenetically diverse reductive dehalogenase-homologous genes in deep subseafloor sedimentary metagenomes.</title>
        <authorList>
            <person name="Kawai M."/>
            <person name="Futagami T."/>
            <person name="Toyoda A."/>
            <person name="Takaki Y."/>
            <person name="Nishi S."/>
            <person name="Hori S."/>
            <person name="Arai W."/>
            <person name="Tsubouchi T."/>
            <person name="Morono Y."/>
            <person name="Uchiyama I."/>
            <person name="Ito T."/>
            <person name="Fujiyama A."/>
            <person name="Inagaki F."/>
            <person name="Takami H."/>
        </authorList>
    </citation>
    <scope>NUCLEOTIDE SEQUENCE</scope>
    <source>
        <strain evidence="3">Expedition CK06-06</strain>
    </source>
</reference>
<gene>
    <name evidence="3" type="ORF">S01H1_55728</name>
</gene>
<feature type="transmembrane region" description="Helical" evidence="2">
    <location>
        <begin position="43"/>
        <end position="65"/>
    </location>
</feature>
<proteinExistence type="predicted"/>
<organism evidence="3">
    <name type="scientific">marine sediment metagenome</name>
    <dbReference type="NCBI Taxonomy" id="412755"/>
    <lineage>
        <taxon>unclassified sequences</taxon>
        <taxon>metagenomes</taxon>
        <taxon>ecological metagenomes</taxon>
    </lineage>
</organism>
<dbReference type="EMBL" id="BARS01036238">
    <property type="protein sequence ID" value="GAG27051.1"/>
    <property type="molecule type" value="Genomic_DNA"/>
</dbReference>
<keyword evidence="2" id="KW-0812">Transmembrane</keyword>
<protein>
    <submittedName>
        <fullName evidence="3">Uncharacterized protein</fullName>
    </submittedName>
</protein>
<keyword evidence="2" id="KW-0472">Membrane</keyword>
<keyword evidence="2" id="KW-1133">Transmembrane helix</keyword>
<accession>X0XQB8</accession>
<comment type="caution">
    <text evidence="3">The sequence shown here is derived from an EMBL/GenBank/DDBJ whole genome shotgun (WGS) entry which is preliminary data.</text>
</comment>
<feature type="region of interest" description="Disordered" evidence="1">
    <location>
        <begin position="115"/>
        <end position="134"/>
    </location>
</feature>